<dbReference type="GO" id="GO:0005737">
    <property type="term" value="C:cytoplasm"/>
    <property type="evidence" value="ECO:0007669"/>
    <property type="project" value="UniProtKB-SubCell"/>
</dbReference>
<accession>A0A6B0TYE9</accession>
<reference evidence="3 4" key="1">
    <citation type="submission" date="2019-12" db="EMBL/GenBank/DDBJ databases">
        <title>Strain KN286 was isolated from seawater, which was collected from Caroline Seamount in the tropical western Pacific.</title>
        <authorList>
            <person name="Wang Q."/>
        </authorList>
    </citation>
    <scope>NUCLEOTIDE SEQUENCE [LARGE SCALE GENOMIC DNA]</scope>
    <source>
        <strain evidence="3 4">KN286</strain>
    </source>
</reference>
<dbReference type="Pfam" id="PF02794">
    <property type="entry name" value="HlyC"/>
    <property type="match status" value="1"/>
</dbReference>
<comment type="subcellular location">
    <subcellularLocation>
        <location evidence="2">Cytoplasm</location>
    </subcellularLocation>
</comment>
<dbReference type="GO" id="GO:0009404">
    <property type="term" value="P:toxin metabolic process"/>
    <property type="evidence" value="ECO:0007669"/>
    <property type="project" value="UniProtKB-UniRule"/>
</dbReference>
<evidence type="ECO:0000256" key="1">
    <source>
        <dbReference type="ARBA" id="ARBA00005686"/>
    </source>
</evidence>
<dbReference type="EC" id="2.3.1.-" evidence="2"/>
<dbReference type="Proteomes" id="UP000436016">
    <property type="component" value="Unassembled WGS sequence"/>
</dbReference>
<comment type="function">
    <text evidence="2">Involved in fatty acylation of protoxin at internal lysine residues, thereby converting it to the active toxin.</text>
</comment>
<comment type="caution">
    <text evidence="3">The sequence shown here is derived from an EMBL/GenBank/DDBJ whole genome shotgun (WGS) entry which is preliminary data.</text>
</comment>
<dbReference type="GO" id="GO:0031640">
    <property type="term" value="P:killing of cells of another organism"/>
    <property type="evidence" value="ECO:0007669"/>
    <property type="project" value="UniProtKB-KW"/>
</dbReference>
<dbReference type="EMBL" id="WUWG01000007">
    <property type="protein sequence ID" value="MXU66725.1"/>
    <property type="molecule type" value="Genomic_DNA"/>
</dbReference>
<keyword evidence="2 3" id="KW-0808">Transferase</keyword>
<keyword evidence="4" id="KW-1185">Reference proteome</keyword>
<name>A0A6B0TYE9_9RHOB</name>
<keyword evidence="2" id="KW-0204">Cytolysis</keyword>
<dbReference type="InterPro" id="IPR003996">
    <property type="entry name" value="RTX_toxin-activating_protC_bac"/>
</dbReference>
<comment type="similarity">
    <text evidence="1 2">Belongs to the RTX toxin acyltransferase family.</text>
</comment>
<keyword evidence="2" id="KW-0963">Cytoplasm</keyword>
<organism evidence="3 4">
    <name type="scientific">Oceanomicrobium pacificus</name>
    <dbReference type="NCBI Taxonomy" id="2692916"/>
    <lineage>
        <taxon>Bacteria</taxon>
        <taxon>Pseudomonadati</taxon>
        <taxon>Pseudomonadota</taxon>
        <taxon>Alphaproteobacteria</taxon>
        <taxon>Rhodobacterales</taxon>
        <taxon>Paracoccaceae</taxon>
        <taxon>Oceanomicrobium</taxon>
    </lineage>
</organism>
<evidence type="ECO:0000256" key="2">
    <source>
        <dbReference type="RuleBase" id="RU368102"/>
    </source>
</evidence>
<evidence type="ECO:0000313" key="4">
    <source>
        <dbReference type="Proteomes" id="UP000436016"/>
    </source>
</evidence>
<protein>
    <recommendedName>
        <fullName evidence="2">RTX toxin-activating lysine-acyltransferase</fullName>
        <ecNumber evidence="2">2.3.1.-</ecNumber>
    </recommendedName>
</protein>
<dbReference type="AlphaFoldDB" id="A0A6B0TYE9"/>
<dbReference type="GO" id="GO:0016746">
    <property type="term" value="F:acyltransferase activity"/>
    <property type="evidence" value="ECO:0007669"/>
    <property type="project" value="UniProtKB-UniRule"/>
</dbReference>
<sequence>MQADYPDDWFDFTESQLADFGAMMFLSSLVKVHQRRTLLSNFRSFETPWRLGQYHIFRATNGSPRAFMTYAALSEEAERAYALDQHPIEPEDWAAGQAVWIIDLVAPFGQVPQIVEMIKRDAPFQRVRTNRLTADMETQRIVEWVRDAEGKVHMSVIRPRDFRTVAELEA</sequence>
<keyword evidence="2 3" id="KW-0012">Acyltransferase</keyword>
<evidence type="ECO:0000313" key="3">
    <source>
        <dbReference type="EMBL" id="MXU66725.1"/>
    </source>
</evidence>
<dbReference type="RefSeq" id="WP_160856387.1">
    <property type="nucleotide sequence ID" value="NZ_WUWG01000007.1"/>
</dbReference>
<gene>
    <name evidence="3" type="ORF">GSH16_14845</name>
</gene>
<proteinExistence type="inferred from homology"/>